<keyword evidence="2" id="KW-0479">Metal-binding</keyword>
<feature type="chain" id="PRO_5046960703" evidence="5">
    <location>
        <begin position="29"/>
        <end position="309"/>
    </location>
</feature>
<keyword evidence="8" id="KW-1185">Reference proteome</keyword>
<dbReference type="Pfam" id="PF00753">
    <property type="entry name" value="Lactamase_B"/>
    <property type="match status" value="1"/>
</dbReference>
<name>A0ABZ2L434_9BACT</name>
<comment type="similarity">
    <text evidence="1">Belongs to the metallo-beta-lactamase superfamily.</text>
</comment>
<dbReference type="InterPro" id="IPR001279">
    <property type="entry name" value="Metallo-B-lactamas"/>
</dbReference>
<evidence type="ECO:0000313" key="7">
    <source>
        <dbReference type="EMBL" id="WXB04561.1"/>
    </source>
</evidence>
<dbReference type="EMBL" id="CP089983">
    <property type="protein sequence ID" value="WXB04561.1"/>
    <property type="molecule type" value="Genomic_DNA"/>
</dbReference>
<organism evidence="7 8">
    <name type="scientific">Pendulispora rubella</name>
    <dbReference type="NCBI Taxonomy" id="2741070"/>
    <lineage>
        <taxon>Bacteria</taxon>
        <taxon>Pseudomonadati</taxon>
        <taxon>Myxococcota</taxon>
        <taxon>Myxococcia</taxon>
        <taxon>Myxococcales</taxon>
        <taxon>Sorangiineae</taxon>
        <taxon>Pendulisporaceae</taxon>
        <taxon>Pendulispora</taxon>
    </lineage>
</organism>
<dbReference type="CDD" id="cd07730">
    <property type="entry name" value="metallo-hydrolase-like_MBL-fold"/>
    <property type="match status" value="1"/>
</dbReference>
<dbReference type="Gene3D" id="3.60.15.10">
    <property type="entry name" value="Ribonuclease Z/Hydroxyacylglutathione hydrolase-like"/>
    <property type="match status" value="1"/>
</dbReference>
<dbReference type="SMART" id="SM00849">
    <property type="entry name" value="Lactamase_B"/>
    <property type="match status" value="1"/>
</dbReference>
<evidence type="ECO:0000256" key="5">
    <source>
        <dbReference type="SAM" id="SignalP"/>
    </source>
</evidence>
<keyword evidence="3" id="KW-0378">Hydrolase</keyword>
<evidence type="ECO:0000259" key="6">
    <source>
        <dbReference type="SMART" id="SM00849"/>
    </source>
</evidence>
<dbReference type="Proteomes" id="UP001374803">
    <property type="component" value="Chromosome"/>
</dbReference>
<feature type="signal peptide" evidence="5">
    <location>
        <begin position="1"/>
        <end position="28"/>
    </location>
</feature>
<reference evidence="7" key="1">
    <citation type="submission" date="2021-12" db="EMBL/GenBank/DDBJ databases">
        <title>Discovery of the Pendulisporaceae a myxobacterial family with distinct sporulation behavior and unique specialized metabolism.</title>
        <authorList>
            <person name="Garcia R."/>
            <person name="Popoff A."/>
            <person name="Bader C.D."/>
            <person name="Loehr J."/>
            <person name="Walesch S."/>
            <person name="Walt C."/>
            <person name="Boldt J."/>
            <person name="Bunk B."/>
            <person name="Haeckl F.J.F.P.J."/>
            <person name="Gunesch A.P."/>
            <person name="Birkelbach J."/>
            <person name="Nuebel U."/>
            <person name="Pietschmann T."/>
            <person name="Bach T."/>
            <person name="Mueller R."/>
        </authorList>
    </citation>
    <scope>NUCLEOTIDE SEQUENCE</scope>
    <source>
        <strain evidence="7">MSr11367</strain>
    </source>
</reference>
<dbReference type="PANTHER" id="PTHR42978">
    <property type="entry name" value="QUORUM-QUENCHING LACTONASE YTNP-RELATED-RELATED"/>
    <property type="match status" value="1"/>
</dbReference>
<dbReference type="RefSeq" id="WP_394834205.1">
    <property type="nucleotide sequence ID" value="NZ_CP089929.1"/>
</dbReference>
<dbReference type="InterPro" id="IPR036866">
    <property type="entry name" value="RibonucZ/Hydroxyglut_hydro"/>
</dbReference>
<dbReference type="InterPro" id="IPR051013">
    <property type="entry name" value="MBL_superfamily_lactonases"/>
</dbReference>
<protein>
    <submittedName>
        <fullName evidence="7">MBL fold metallo-hydrolase</fullName>
    </submittedName>
</protein>
<evidence type="ECO:0000256" key="2">
    <source>
        <dbReference type="ARBA" id="ARBA00022723"/>
    </source>
</evidence>
<evidence type="ECO:0000256" key="4">
    <source>
        <dbReference type="ARBA" id="ARBA00022833"/>
    </source>
</evidence>
<proteinExistence type="inferred from homology"/>
<dbReference type="SUPFAM" id="SSF56281">
    <property type="entry name" value="Metallo-hydrolase/oxidoreductase"/>
    <property type="match status" value="1"/>
</dbReference>
<dbReference type="PANTHER" id="PTHR42978:SF3">
    <property type="entry name" value="BLR3078 PROTEIN"/>
    <property type="match status" value="1"/>
</dbReference>
<keyword evidence="5" id="KW-0732">Signal</keyword>
<gene>
    <name evidence="7" type="ORF">LVJ94_47670</name>
</gene>
<evidence type="ECO:0000256" key="3">
    <source>
        <dbReference type="ARBA" id="ARBA00022801"/>
    </source>
</evidence>
<sequence length="309" mass="33745">MIRGRTRRLVALALTLVPLALLANSFRAAPLLAPAPLPDPLPPASPPADVALFQLPTGVTHRSAAFAYRGGSFRDARDFAMTAALVKHPRGDLLVDTGFGRDVDTHFQRMPFLFRAITSYEQGRSAAEQLDATGYDRTRLRGILLTHAHWDHVSGIPEFPGVPVLVNADERRFVDEGGWRTAIARIGPPRFDTYAFEGGAYLGFPRSHDVYGDGSIVVVPASGHTPGSVIVFVALANGHRYAFVGDLAWQREGITEREERPWLARTFADGDPDQVRENLVHMAAIATRFPELTLVPAHDARAFGALPTL</sequence>
<evidence type="ECO:0000313" key="8">
    <source>
        <dbReference type="Proteomes" id="UP001374803"/>
    </source>
</evidence>
<evidence type="ECO:0000256" key="1">
    <source>
        <dbReference type="ARBA" id="ARBA00007749"/>
    </source>
</evidence>
<keyword evidence="4" id="KW-0862">Zinc</keyword>
<accession>A0ABZ2L434</accession>
<feature type="domain" description="Metallo-beta-lactamase" evidence="6">
    <location>
        <begin position="80"/>
        <end position="298"/>
    </location>
</feature>